<dbReference type="Gene3D" id="3.40.50.300">
    <property type="entry name" value="P-loop containing nucleotide triphosphate hydrolases"/>
    <property type="match status" value="1"/>
</dbReference>
<dbReference type="RefSeq" id="WP_123379662.1">
    <property type="nucleotide sequence ID" value="NZ_RJKN01000003.1"/>
</dbReference>
<evidence type="ECO:0008006" key="3">
    <source>
        <dbReference type="Google" id="ProtNLM"/>
    </source>
</evidence>
<dbReference type="Proteomes" id="UP000276232">
    <property type="component" value="Unassembled WGS sequence"/>
</dbReference>
<protein>
    <recommendedName>
        <fullName evidence="3">Sulfotransferase family protein</fullName>
    </recommendedName>
</protein>
<dbReference type="OrthoDB" id="3336394at2"/>
<evidence type="ECO:0000313" key="1">
    <source>
        <dbReference type="EMBL" id="ROP44031.1"/>
    </source>
</evidence>
<dbReference type="InterPro" id="IPR027417">
    <property type="entry name" value="P-loop_NTPase"/>
</dbReference>
<dbReference type="SUPFAM" id="SSF52540">
    <property type="entry name" value="P-loop containing nucleoside triphosphate hydrolases"/>
    <property type="match status" value="1"/>
</dbReference>
<dbReference type="EMBL" id="RJKN01000003">
    <property type="protein sequence ID" value="ROP44031.1"/>
    <property type="molecule type" value="Genomic_DNA"/>
</dbReference>
<keyword evidence="2" id="KW-1185">Reference proteome</keyword>
<name>A0A3N1HNJ3_9ACTN</name>
<evidence type="ECO:0000313" key="2">
    <source>
        <dbReference type="Proteomes" id="UP000276232"/>
    </source>
</evidence>
<dbReference type="InParanoid" id="A0A3N1HNJ3"/>
<accession>A0A3N1HNJ3</accession>
<sequence>MTRAAHPDAADGVAGAAAHAARKVARHVRWARTEGVGRLVEEDRLDPRERLRTAWAGARWRAAHGLPRGSARPVYVVGLQRSGTNMLLRGVDAAPEVEVRGEGDRRTMHRYRLRGEDAVVAAVGRSRSRVLLLKPLCDSQHVDRLLDSPRLPGGRALWVYREPLARARSEVSKFGTSSLRALQAVAAGDGGRTWQGERLSPASVELVRSFDPATSLSPLGAALVLWSVRNRLVAELGLDARDDVALLSYDALVADPAAEVQRLCEHVGLVPRPALWEHVEARATHPPRVEAEPRAVALAEQVHAELAAARGRRDATAAGR</sequence>
<dbReference type="AlphaFoldDB" id="A0A3N1HNJ3"/>
<organism evidence="1 2">
    <name type="scientific">Pseudokineococcus lusitanus</name>
    <dbReference type="NCBI Taxonomy" id="763993"/>
    <lineage>
        <taxon>Bacteria</taxon>
        <taxon>Bacillati</taxon>
        <taxon>Actinomycetota</taxon>
        <taxon>Actinomycetes</taxon>
        <taxon>Kineosporiales</taxon>
        <taxon>Kineosporiaceae</taxon>
        <taxon>Pseudokineococcus</taxon>
    </lineage>
</organism>
<gene>
    <name evidence="1" type="ORF">EDC03_1629</name>
</gene>
<proteinExistence type="predicted"/>
<reference evidence="1 2" key="1">
    <citation type="journal article" date="2015" name="Stand. Genomic Sci.">
        <title>Genomic Encyclopedia of Bacterial and Archaeal Type Strains, Phase III: the genomes of soil and plant-associated and newly described type strains.</title>
        <authorList>
            <person name="Whitman W.B."/>
            <person name="Woyke T."/>
            <person name="Klenk H.P."/>
            <person name="Zhou Y."/>
            <person name="Lilburn T.G."/>
            <person name="Beck B.J."/>
            <person name="De Vos P."/>
            <person name="Vandamme P."/>
            <person name="Eisen J.A."/>
            <person name="Garrity G."/>
            <person name="Hugenholtz P."/>
            <person name="Kyrpides N.C."/>
        </authorList>
    </citation>
    <scope>NUCLEOTIDE SEQUENCE [LARGE SCALE GENOMIC DNA]</scope>
    <source>
        <strain evidence="1 2">CECT 7306</strain>
    </source>
</reference>
<comment type="caution">
    <text evidence="1">The sequence shown here is derived from an EMBL/GenBank/DDBJ whole genome shotgun (WGS) entry which is preliminary data.</text>
</comment>